<evidence type="ECO:0000313" key="3">
    <source>
        <dbReference type="EMBL" id="SDM09568.1"/>
    </source>
</evidence>
<feature type="compositionally biased region" description="Basic and acidic residues" evidence="1">
    <location>
        <begin position="62"/>
        <end position="75"/>
    </location>
</feature>
<name>A0A1G9QEW0_9FIRM</name>
<reference evidence="3 4" key="1">
    <citation type="submission" date="2016-10" db="EMBL/GenBank/DDBJ databases">
        <authorList>
            <person name="de Groot N.N."/>
        </authorList>
    </citation>
    <scope>NUCLEOTIDE SEQUENCE [LARGE SCALE GENOMIC DNA]</scope>
    <source>
        <strain evidence="3 4">DSM 16981</strain>
    </source>
</reference>
<dbReference type="Pfam" id="PF12728">
    <property type="entry name" value="HTH_17"/>
    <property type="match status" value="1"/>
</dbReference>
<dbReference type="Proteomes" id="UP000199309">
    <property type="component" value="Unassembled WGS sequence"/>
</dbReference>
<accession>A0A1G9QEW0</accession>
<evidence type="ECO:0000259" key="2">
    <source>
        <dbReference type="Pfam" id="PF12728"/>
    </source>
</evidence>
<protein>
    <submittedName>
        <fullName evidence="3">Helix-turn-helix domain-containing protein</fullName>
    </submittedName>
</protein>
<proteinExistence type="predicted"/>
<dbReference type="OrthoDB" id="9804207at2"/>
<organism evidence="3 4">
    <name type="scientific">Megasphaera paucivorans</name>
    <dbReference type="NCBI Taxonomy" id="349095"/>
    <lineage>
        <taxon>Bacteria</taxon>
        <taxon>Bacillati</taxon>
        <taxon>Bacillota</taxon>
        <taxon>Negativicutes</taxon>
        <taxon>Veillonellales</taxon>
        <taxon>Veillonellaceae</taxon>
        <taxon>Megasphaera</taxon>
    </lineage>
</organism>
<evidence type="ECO:0000256" key="1">
    <source>
        <dbReference type="SAM" id="MobiDB-lite"/>
    </source>
</evidence>
<gene>
    <name evidence="3" type="ORF">SAMN05660299_00216</name>
</gene>
<feature type="domain" description="Helix-turn-helix" evidence="2">
    <location>
        <begin position="11"/>
        <end position="57"/>
    </location>
</feature>
<dbReference type="AlphaFoldDB" id="A0A1G9QEW0"/>
<feature type="region of interest" description="Disordered" evidence="1">
    <location>
        <begin position="62"/>
        <end position="81"/>
    </location>
</feature>
<dbReference type="STRING" id="349095.SAMN05660299_00216"/>
<keyword evidence="4" id="KW-1185">Reference proteome</keyword>
<sequence>MIVEGQIYSARGVAKELRIATTTVYAMAKNGRIPCFQATPHSQLRFAGWQIRAWIDSMAKEKEVKQNGSKTERGHRNTVAL</sequence>
<dbReference type="InterPro" id="IPR041657">
    <property type="entry name" value="HTH_17"/>
</dbReference>
<dbReference type="RefSeq" id="WP_091647407.1">
    <property type="nucleotide sequence ID" value="NZ_FNHQ01000001.1"/>
</dbReference>
<dbReference type="EMBL" id="FNHQ01000001">
    <property type="protein sequence ID" value="SDM09568.1"/>
    <property type="molecule type" value="Genomic_DNA"/>
</dbReference>
<evidence type="ECO:0000313" key="4">
    <source>
        <dbReference type="Proteomes" id="UP000199309"/>
    </source>
</evidence>